<proteinExistence type="predicted"/>
<dbReference type="Pfam" id="PF12704">
    <property type="entry name" value="MacB_PCD"/>
    <property type="match status" value="1"/>
</dbReference>
<comment type="subcellular location">
    <subcellularLocation>
        <location evidence="1">Cell membrane</location>
        <topology evidence="1">Multi-pass membrane protein</topology>
    </subcellularLocation>
</comment>
<feature type="transmembrane region" description="Helical" evidence="6">
    <location>
        <begin position="381"/>
        <end position="403"/>
    </location>
</feature>
<dbReference type="Pfam" id="PF02687">
    <property type="entry name" value="FtsX"/>
    <property type="match status" value="2"/>
</dbReference>
<feature type="domain" description="MacB-like periplasmic core" evidence="8">
    <location>
        <begin position="20"/>
        <end position="240"/>
    </location>
</feature>
<dbReference type="GO" id="GO:0022857">
    <property type="term" value="F:transmembrane transporter activity"/>
    <property type="evidence" value="ECO:0007669"/>
    <property type="project" value="TreeGrafter"/>
</dbReference>
<dbReference type="KEGG" id="msaa:QYS49_27710"/>
<dbReference type="RefSeq" id="WP_308351424.1">
    <property type="nucleotide sequence ID" value="NZ_CP129971.1"/>
</dbReference>
<dbReference type="InterPro" id="IPR003838">
    <property type="entry name" value="ABC3_permease_C"/>
</dbReference>
<dbReference type="PANTHER" id="PTHR30572">
    <property type="entry name" value="MEMBRANE COMPONENT OF TRANSPORTER-RELATED"/>
    <property type="match status" value="1"/>
</dbReference>
<dbReference type="GO" id="GO:0005886">
    <property type="term" value="C:plasma membrane"/>
    <property type="evidence" value="ECO:0007669"/>
    <property type="project" value="UniProtKB-SubCell"/>
</dbReference>
<evidence type="ECO:0000256" key="2">
    <source>
        <dbReference type="ARBA" id="ARBA00022475"/>
    </source>
</evidence>
<evidence type="ECO:0000256" key="3">
    <source>
        <dbReference type="ARBA" id="ARBA00022692"/>
    </source>
</evidence>
<gene>
    <name evidence="9" type="ORF">QYS49_27710</name>
</gene>
<accession>A0AA49J999</accession>
<evidence type="ECO:0000256" key="5">
    <source>
        <dbReference type="ARBA" id="ARBA00023136"/>
    </source>
</evidence>
<evidence type="ECO:0000313" key="10">
    <source>
        <dbReference type="Proteomes" id="UP001230496"/>
    </source>
</evidence>
<dbReference type="InterPro" id="IPR025857">
    <property type="entry name" value="MacB_PCD"/>
</dbReference>
<feature type="transmembrane region" description="Helical" evidence="6">
    <location>
        <begin position="748"/>
        <end position="767"/>
    </location>
</feature>
<feature type="transmembrane region" description="Helical" evidence="6">
    <location>
        <begin position="428"/>
        <end position="448"/>
    </location>
</feature>
<evidence type="ECO:0000259" key="8">
    <source>
        <dbReference type="Pfam" id="PF12704"/>
    </source>
</evidence>
<feature type="domain" description="ABC3 transporter permease C-terminal" evidence="7">
    <location>
        <begin position="294"/>
        <end position="405"/>
    </location>
</feature>
<dbReference type="EMBL" id="CP129971">
    <property type="protein sequence ID" value="WKK75312.2"/>
    <property type="molecule type" value="Genomic_DNA"/>
</dbReference>
<keyword evidence="10" id="KW-1185">Reference proteome</keyword>
<organism evidence="9 10">
    <name type="scientific">Marivirga salinarum</name>
    <dbReference type="NCBI Taxonomy" id="3059078"/>
    <lineage>
        <taxon>Bacteria</taxon>
        <taxon>Pseudomonadati</taxon>
        <taxon>Bacteroidota</taxon>
        <taxon>Cytophagia</taxon>
        <taxon>Cytophagales</taxon>
        <taxon>Marivirgaceae</taxon>
        <taxon>Marivirga</taxon>
    </lineage>
</organism>
<dbReference type="PANTHER" id="PTHR30572:SF18">
    <property type="entry name" value="ABC-TYPE MACROLIDE FAMILY EXPORT SYSTEM PERMEASE COMPONENT 2"/>
    <property type="match status" value="1"/>
</dbReference>
<dbReference type="Proteomes" id="UP001230496">
    <property type="component" value="Chromosome"/>
</dbReference>
<evidence type="ECO:0000256" key="1">
    <source>
        <dbReference type="ARBA" id="ARBA00004651"/>
    </source>
</evidence>
<dbReference type="AlphaFoldDB" id="A0AA49J999"/>
<feature type="domain" description="ABC3 transporter permease C-terminal" evidence="7">
    <location>
        <begin position="699"/>
        <end position="807"/>
    </location>
</feature>
<evidence type="ECO:0000313" key="9">
    <source>
        <dbReference type="EMBL" id="WKK75312.2"/>
    </source>
</evidence>
<feature type="transmembrane region" description="Helical" evidence="6">
    <location>
        <begin position="287"/>
        <end position="309"/>
    </location>
</feature>
<feature type="transmembrane region" description="Helical" evidence="6">
    <location>
        <begin position="696"/>
        <end position="721"/>
    </location>
</feature>
<dbReference type="InterPro" id="IPR050250">
    <property type="entry name" value="Macrolide_Exporter_MacB"/>
</dbReference>
<name>A0AA49J999_9BACT</name>
<keyword evidence="5 6" id="KW-0472">Membrane</keyword>
<evidence type="ECO:0000256" key="6">
    <source>
        <dbReference type="SAM" id="Phobius"/>
    </source>
</evidence>
<evidence type="ECO:0000259" key="7">
    <source>
        <dbReference type="Pfam" id="PF02687"/>
    </source>
</evidence>
<keyword evidence="2" id="KW-1003">Cell membrane</keyword>
<keyword evidence="3 6" id="KW-0812">Transmembrane</keyword>
<sequence length="819" mass="90633">MLKNYIKIAFRNLLKYKLYSTINLIGLSVGLGISILIFLFVQHENSFDDFHAKKDRIVRGLWESGDTGNVAITASTPMAFPTTIKDKFDGVEKASHYVNTGALTKTEGGQSIDQPLHVVSADFLDIFTFEVLHGEQNPFLNEEDAAQIVITEKVAESYFGTTDVVGKTLLIQLGLAYQPFAVKSVLANPPSNSSLDFEILLPEATLKTIIGEDYRDRWHNTYGGSFVLLAEGSTISDLEAGFASLVSEIVERDEEEDVYNLLLQPLEEIHLDSSIETSTVVATNPKLLWILSGIAMLILLIACINFTTLSIGRSATRAKEVGVRKTMGAAYKQLFGQFMTESMLMTFAAAIVGIVLANLFLPVFNNLFEKSLEIIFSPVQLAIILALLILITFIAGAYPALFLSQLRPIAVLKSSLNLNFGKQGLRKFLLGFQLFLSLFLLACTLIMYRQMKEINQYSLGFTKDNVLMVEVPAVPDQDIFKVIENSFKKADRYKKVIQQNAQIESAAIANATYGNETWWEGGFPDKTGAMKYFKFSFVGAEYADILDLEFVAGRNFSADIPSDSGAVIINEAFAQLMKMENPLQEQIHSAKGEGFKNNRIIGVMKDFHHAALYDKIEPVMIALNPQAVFSGINSLSISGGTNPTVYIKAASNDFQAVLSTLKSEWVKLYPEEPFNFSFLDEVVQRQYLADQQLGKMVGIASLIAIFIAAMGLFALASLSITGRMKEIGIRKVMGASAYNISLMFNKEFLKITLLGIVLAMPVSYWLMSKWLDQFEMQSTPSIGVFLITIALGIAFTVIIVSFQTIKAGLMNPVKSLKEE</sequence>
<keyword evidence="4 6" id="KW-1133">Transmembrane helix</keyword>
<feature type="transmembrane region" description="Helical" evidence="6">
    <location>
        <begin position="21"/>
        <end position="41"/>
    </location>
</feature>
<feature type="transmembrane region" description="Helical" evidence="6">
    <location>
        <begin position="782"/>
        <end position="802"/>
    </location>
</feature>
<evidence type="ECO:0000256" key="4">
    <source>
        <dbReference type="ARBA" id="ARBA00022989"/>
    </source>
</evidence>
<feature type="transmembrane region" description="Helical" evidence="6">
    <location>
        <begin position="342"/>
        <end position="361"/>
    </location>
</feature>
<protein>
    <submittedName>
        <fullName evidence="9">FtsX-like permease family protein</fullName>
    </submittedName>
</protein>
<reference evidence="9 10" key="1">
    <citation type="submission" date="2023-08" db="EMBL/GenBank/DDBJ databases">
        <title>Comparative genomics and taxonomic characterization of three novel marine species of genus Marivirga.</title>
        <authorList>
            <person name="Muhammad N."/>
            <person name="Kim S.-G."/>
        </authorList>
    </citation>
    <scope>NUCLEOTIDE SEQUENCE [LARGE SCALE GENOMIC DNA]</scope>
    <source>
        <strain evidence="9 10">BDSF4-3</strain>
    </source>
</reference>